<name>A0A0H5C8V0_CYBJN</name>
<evidence type="ECO:0000256" key="3">
    <source>
        <dbReference type="ARBA" id="ARBA00022692"/>
    </source>
</evidence>
<evidence type="ECO:0000313" key="12">
    <source>
        <dbReference type="Proteomes" id="UP000094389"/>
    </source>
</evidence>
<dbReference type="GO" id="GO:0022857">
    <property type="term" value="F:transmembrane transporter activity"/>
    <property type="evidence" value="ECO:0007669"/>
    <property type="project" value="InterPro"/>
</dbReference>
<dbReference type="PANTHER" id="PTHR23501:SF58">
    <property type="entry name" value="LOW AFFINITY HEME TRANSPORTER STR3"/>
    <property type="match status" value="1"/>
</dbReference>
<accession>A0A0H5C8V0</accession>
<dbReference type="GO" id="GO:0005886">
    <property type="term" value="C:plasma membrane"/>
    <property type="evidence" value="ECO:0007669"/>
    <property type="project" value="TreeGrafter"/>
</dbReference>
<evidence type="ECO:0000256" key="5">
    <source>
        <dbReference type="ARBA" id="ARBA00023136"/>
    </source>
</evidence>
<feature type="region of interest" description="Disordered" evidence="6">
    <location>
        <begin position="1"/>
        <end position="40"/>
    </location>
</feature>
<dbReference type="PROSITE" id="PS50850">
    <property type="entry name" value="MFS"/>
    <property type="match status" value="1"/>
</dbReference>
<dbReference type="OrthoDB" id="4078873at2759"/>
<evidence type="ECO:0000256" key="6">
    <source>
        <dbReference type="SAM" id="MobiDB-lite"/>
    </source>
</evidence>
<feature type="transmembrane region" description="Helical" evidence="7">
    <location>
        <begin position="283"/>
        <end position="303"/>
    </location>
</feature>
<evidence type="ECO:0000256" key="4">
    <source>
        <dbReference type="ARBA" id="ARBA00022989"/>
    </source>
</evidence>
<keyword evidence="4 7" id="KW-1133">Transmembrane helix</keyword>
<proteinExistence type="inferred from homology"/>
<feature type="transmembrane region" description="Helical" evidence="7">
    <location>
        <begin position="192"/>
        <end position="216"/>
    </location>
</feature>
<evidence type="ECO:0000313" key="11">
    <source>
        <dbReference type="Proteomes" id="UP000038830"/>
    </source>
</evidence>
<keyword evidence="3 7" id="KW-0812">Transmembrane</keyword>
<reference evidence="10 12" key="3">
    <citation type="journal article" date="2016" name="Proc. Natl. Acad. Sci. U.S.A.">
        <title>Comparative genomics of biotechnologically important yeasts.</title>
        <authorList>
            <person name="Riley R."/>
            <person name="Haridas S."/>
            <person name="Wolfe K.H."/>
            <person name="Lopes M.R."/>
            <person name="Hittinger C.T."/>
            <person name="Goeker M."/>
            <person name="Salamov A.A."/>
            <person name="Wisecaver J.H."/>
            <person name="Long T.M."/>
            <person name="Calvey C.H."/>
            <person name="Aerts A.L."/>
            <person name="Barry K.W."/>
            <person name="Choi C."/>
            <person name="Clum A."/>
            <person name="Coughlan A.Y."/>
            <person name="Deshpande S."/>
            <person name="Douglass A.P."/>
            <person name="Hanson S.J."/>
            <person name="Klenk H.-P."/>
            <person name="LaButti K.M."/>
            <person name="Lapidus A."/>
            <person name="Lindquist E.A."/>
            <person name="Lipzen A.M."/>
            <person name="Meier-Kolthoff J.P."/>
            <person name="Ohm R.A."/>
            <person name="Otillar R.P."/>
            <person name="Pangilinan J.L."/>
            <person name="Peng Y."/>
            <person name="Rokas A."/>
            <person name="Rosa C.A."/>
            <person name="Scheuner C."/>
            <person name="Sibirny A.A."/>
            <person name="Slot J.C."/>
            <person name="Stielow J.B."/>
            <person name="Sun H."/>
            <person name="Kurtzman C.P."/>
            <person name="Blackwell M."/>
            <person name="Grigoriev I.V."/>
            <person name="Jeffries T.W."/>
        </authorList>
    </citation>
    <scope>NUCLEOTIDE SEQUENCE [LARGE SCALE GENOMIC DNA]</scope>
    <source>
        <strain evidence="12">ATCC 18201 / CBS 1600 / BCRC 20928 / JCM 3617 / NBRC 0987 / NRRL Y-1542</strain>
        <strain evidence="10">NRRL Y-1542</strain>
    </source>
</reference>
<feature type="transmembrane region" description="Helical" evidence="7">
    <location>
        <begin position="421"/>
        <end position="439"/>
    </location>
</feature>
<evidence type="ECO:0000313" key="10">
    <source>
        <dbReference type="EMBL" id="ODV70645.1"/>
    </source>
</evidence>
<feature type="transmembrane region" description="Helical" evidence="7">
    <location>
        <begin position="555"/>
        <end position="576"/>
    </location>
</feature>
<dbReference type="SUPFAM" id="SSF103473">
    <property type="entry name" value="MFS general substrate transporter"/>
    <property type="match status" value="1"/>
</dbReference>
<feature type="transmembrane region" description="Helical" evidence="7">
    <location>
        <begin position="388"/>
        <end position="409"/>
    </location>
</feature>
<feature type="transmembrane region" description="Helical" evidence="7">
    <location>
        <begin position="480"/>
        <end position="504"/>
    </location>
</feature>
<feature type="transmembrane region" description="Helical" evidence="7">
    <location>
        <begin position="445"/>
        <end position="468"/>
    </location>
</feature>
<dbReference type="AlphaFoldDB" id="A0A0H5C8V0"/>
<protein>
    <submittedName>
        <fullName evidence="10">MFS general substrate transporter</fullName>
    </submittedName>
    <submittedName>
        <fullName evidence="9">Str3 protein</fullName>
    </submittedName>
</protein>
<feature type="domain" description="Major facilitator superfamily (MFS) profile" evidence="8">
    <location>
        <begin position="70"/>
        <end position="546"/>
    </location>
</feature>
<dbReference type="Proteomes" id="UP000038830">
    <property type="component" value="Unassembled WGS sequence"/>
</dbReference>
<comment type="similarity">
    <text evidence="2">Belongs to the major facilitator superfamily.</text>
</comment>
<sequence length="634" mass="70571">MSSQSSEKAPVQTTPAEKDLEKFSSHPSVDDENSSDSQPEYFKSRGVQRMDWVKASMDSTKKGKRLRIYFFVLLVVISWVSTFDSYTTYNYSPAATSAFGYHSLLSTISVADSIISAVSKIWIAKIADVTSRPWTYALALVFYTLGSVMAAASNNVTTYAAGSVFIAIGSSGIGLLNTIISGDITPLKYRGLVLGLLSTPYLINAWFTGLIVEAVLNGNWRWGYGMFCIIMPATVGPALLVMSWLEHKAKATQAALGAIVDRPKRSFKEKMQLIWDSSLECDFFGLLLLGFGWALLLLPFSLYTSASKGWKNPSLIAMFVVGGVLLVAYTFYEFYVAPHPSMPKRVLLNRTFMTASCIDFFYQLGGMIRLLYLSSYALVCFNWSYKNWTYFNNTFTMASCFFGVVVGVIQRYTHRTKYLQCFGLALQVVAMGITLWARYDHLSTAALVWTQILIGMGAACSVVGSQVASQASVPHQDMALVIALLSQWSSIGNAIGSAVAGAIWQTKMPAALRHYMPSSVNDTEVLTLYGSVMDIYALPFDSPEREAAKMAYFDVSYYLFAPALGLTCIPFLVSFFQKNFYLGDDQNAIESKLEQWNRPPKNLMEKVMRFCDEPFKYKQYSKKWAEETNGSSDK</sequence>
<dbReference type="InterPro" id="IPR020846">
    <property type="entry name" value="MFS_dom"/>
</dbReference>
<feature type="compositionally biased region" description="Polar residues" evidence="6">
    <location>
        <begin position="1"/>
        <end position="15"/>
    </location>
</feature>
<keyword evidence="12" id="KW-1185">Reference proteome</keyword>
<keyword evidence="5 7" id="KW-0472">Membrane</keyword>
<feature type="transmembrane region" description="Helical" evidence="7">
    <location>
        <begin position="135"/>
        <end position="153"/>
    </location>
</feature>
<dbReference type="STRING" id="983966.A0A0H5C8V0"/>
<dbReference type="RefSeq" id="XP_020067684.1">
    <property type="nucleotide sequence ID" value="XM_020216059.1"/>
</dbReference>
<feature type="transmembrane region" description="Helical" evidence="7">
    <location>
        <begin position="159"/>
        <end position="180"/>
    </location>
</feature>
<gene>
    <name evidence="9" type="primary">str3</name>
    <name evidence="9" type="ORF">BN1211_5702</name>
    <name evidence="10" type="ORF">CYBJADRAFT_170085</name>
</gene>
<feature type="transmembrane region" description="Helical" evidence="7">
    <location>
        <begin position="103"/>
        <end position="123"/>
    </location>
</feature>
<evidence type="ECO:0000256" key="2">
    <source>
        <dbReference type="ARBA" id="ARBA00008335"/>
    </source>
</evidence>
<evidence type="ECO:0000256" key="7">
    <source>
        <dbReference type="SAM" id="Phobius"/>
    </source>
</evidence>
<feature type="transmembrane region" description="Helical" evidence="7">
    <location>
        <begin position="315"/>
        <end position="335"/>
    </location>
</feature>
<reference evidence="9" key="1">
    <citation type="submission" date="2014-12" db="EMBL/GenBank/DDBJ databases">
        <authorList>
            <person name="Jaenicke S."/>
        </authorList>
    </citation>
    <scope>NUCLEOTIDE SEQUENCE [LARGE SCALE GENOMIC DNA]</scope>
    <source>
        <strain evidence="9">CBS1600</strain>
    </source>
</reference>
<dbReference type="InterPro" id="IPR036259">
    <property type="entry name" value="MFS_trans_sf"/>
</dbReference>
<dbReference type="Pfam" id="PF07690">
    <property type="entry name" value="MFS_1"/>
    <property type="match status" value="1"/>
</dbReference>
<comment type="subcellular location">
    <subcellularLocation>
        <location evidence="1">Membrane</location>
        <topology evidence="1">Multi-pass membrane protein</topology>
    </subcellularLocation>
</comment>
<feature type="transmembrane region" description="Helical" evidence="7">
    <location>
        <begin position="66"/>
        <end position="83"/>
    </location>
</feature>
<dbReference type="Proteomes" id="UP000094389">
    <property type="component" value="Unassembled WGS sequence"/>
</dbReference>
<dbReference type="InterPro" id="IPR011701">
    <property type="entry name" value="MFS"/>
</dbReference>
<dbReference type="GeneID" id="30990455"/>
<dbReference type="EMBL" id="CDQK01000006">
    <property type="protein sequence ID" value="CEP24785.1"/>
    <property type="molecule type" value="Genomic_DNA"/>
</dbReference>
<dbReference type="Gene3D" id="1.20.1250.20">
    <property type="entry name" value="MFS general substrate transporter like domains"/>
    <property type="match status" value="2"/>
</dbReference>
<dbReference type="EMBL" id="KV453956">
    <property type="protein sequence ID" value="ODV70645.1"/>
    <property type="molecule type" value="Genomic_DNA"/>
</dbReference>
<organism evidence="9 11">
    <name type="scientific">Cyberlindnera jadinii (strain ATCC 18201 / CBS 1600 / BCRC 20928 / JCM 3617 / NBRC 0987 / NRRL Y-1542)</name>
    <name type="common">Torula yeast</name>
    <name type="synonym">Candida utilis</name>
    <dbReference type="NCBI Taxonomy" id="983966"/>
    <lineage>
        <taxon>Eukaryota</taxon>
        <taxon>Fungi</taxon>
        <taxon>Dikarya</taxon>
        <taxon>Ascomycota</taxon>
        <taxon>Saccharomycotina</taxon>
        <taxon>Saccharomycetes</taxon>
        <taxon>Phaffomycetales</taxon>
        <taxon>Phaffomycetaceae</taxon>
        <taxon>Cyberlindnera</taxon>
    </lineage>
</organism>
<evidence type="ECO:0000259" key="8">
    <source>
        <dbReference type="PROSITE" id="PS50850"/>
    </source>
</evidence>
<feature type="transmembrane region" description="Helical" evidence="7">
    <location>
        <begin position="222"/>
        <end position="245"/>
    </location>
</feature>
<reference evidence="11" key="2">
    <citation type="journal article" date="2015" name="J. Biotechnol.">
        <title>The structure of the Cyberlindnera jadinii genome and its relation to Candida utilis analyzed by the occurrence of single nucleotide polymorphisms.</title>
        <authorList>
            <person name="Rupp O."/>
            <person name="Brinkrolf K."/>
            <person name="Buerth C."/>
            <person name="Kunigo M."/>
            <person name="Schneider J."/>
            <person name="Jaenicke S."/>
            <person name="Goesmann A."/>
            <person name="Puehler A."/>
            <person name="Jaeger K.-E."/>
            <person name="Ernst J.F."/>
        </authorList>
    </citation>
    <scope>NUCLEOTIDE SEQUENCE [LARGE SCALE GENOMIC DNA]</scope>
    <source>
        <strain evidence="11">ATCC 18201 / CBS 1600 / BCRC 20928 / JCM 3617 / NBRC 0987 / NRRL Y-1542</strain>
    </source>
</reference>
<dbReference type="PANTHER" id="PTHR23501">
    <property type="entry name" value="MAJOR FACILITATOR SUPERFAMILY"/>
    <property type="match status" value="1"/>
</dbReference>
<accession>A0A1E4RUA6</accession>
<evidence type="ECO:0000256" key="1">
    <source>
        <dbReference type="ARBA" id="ARBA00004141"/>
    </source>
</evidence>
<evidence type="ECO:0000313" key="9">
    <source>
        <dbReference type="EMBL" id="CEP24785.1"/>
    </source>
</evidence>